<evidence type="ECO:0000256" key="9">
    <source>
        <dbReference type="ARBA" id="ARBA00033006"/>
    </source>
</evidence>
<accession>A0A8C4N5U3</accession>
<keyword evidence="7 11" id="KW-0472">Membrane</keyword>
<dbReference type="OMA" id="AEWIISF"/>
<evidence type="ECO:0000313" key="12">
    <source>
        <dbReference type="Ensembl" id="ENSEBUP00000001294.1"/>
    </source>
</evidence>
<evidence type="ECO:0000256" key="11">
    <source>
        <dbReference type="SAM" id="Phobius"/>
    </source>
</evidence>
<comment type="similarity">
    <text evidence="2">Belongs to the WRB/GET1 family.</text>
</comment>
<dbReference type="Pfam" id="PF04420">
    <property type="entry name" value="CHD5"/>
    <property type="match status" value="1"/>
</dbReference>
<evidence type="ECO:0000256" key="2">
    <source>
        <dbReference type="ARBA" id="ARBA00010799"/>
    </source>
</evidence>
<protein>
    <recommendedName>
        <fullName evidence="3">Guided entry of tail-anchored proteins factor 1</fullName>
    </recommendedName>
    <alternativeName>
        <fullName evidence="8">Tail-anchored protein insertion receptor WRB</fullName>
    </alternativeName>
    <alternativeName>
        <fullName evidence="9">Tryptophan-rich basic protein</fullName>
    </alternativeName>
</protein>
<evidence type="ECO:0000256" key="3">
    <source>
        <dbReference type="ARBA" id="ARBA00017951"/>
    </source>
</evidence>
<reference evidence="12" key="2">
    <citation type="submission" date="2025-09" db="UniProtKB">
        <authorList>
            <consortium name="Ensembl"/>
        </authorList>
    </citation>
    <scope>IDENTIFICATION</scope>
</reference>
<reference evidence="12" key="1">
    <citation type="submission" date="2025-08" db="UniProtKB">
        <authorList>
            <consortium name="Ensembl"/>
        </authorList>
    </citation>
    <scope>IDENTIFICATION</scope>
</reference>
<keyword evidence="13" id="KW-1185">Reference proteome</keyword>
<dbReference type="InterPro" id="IPR028945">
    <property type="entry name" value="Get1"/>
</dbReference>
<dbReference type="PANTHER" id="PTHR42650:SF1">
    <property type="entry name" value="GUIDED ENTRY OF TAIL-ANCHORED PROTEINS FACTOR 1"/>
    <property type="match status" value="1"/>
</dbReference>
<evidence type="ECO:0000256" key="4">
    <source>
        <dbReference type="ARBA" id="ARBA00022692"/>
    </source>
</evidence>
<dbReference type="PANTHER" id="PTHR42650">
    <property type="entry name" value="TAIL-ANCHORED PROTEIN INSERTION RECEPTOR WRB"/>
    <property type="match status" value="1"/>
</dbReference>
<name>A0A8C4N5U3_EPTBU</name>
<evidence type="ECO:0000256" key="6">
    <source>
        <dbReference type="ARBA" id="ARBA00022989"/>
    </source>
</evidence>
<keyword evidence="6 11" id="KW-1133">Transmembrane helix</keyword>
<feature type="coiled-coil region" evidence="10">
    <location>
        <begin position="46"/>
        <end position="99"/>
    </location>
</feature>
<keyword evidence="4 11" id="KW-0812">Transmembrane</keyword>
<evidence type="ECO:0000256" key="5">
    <source>
        <dbReference type="ARBA" id="ARBA00022824"/>
    </source>
</evidence>
<dbReference type="Ensembl" id="ENSEBUT00000001616.1">
    <property type="protein sequence ID" value="ENSEBUP00000001294.1"/>
    <property type="gene ID" value="ENSEBUG00000001153.1"/>
</dbReference>
<dbReference type="InterPro" id="IPR029012">
    <property type="entry name" value="Helix_hairpin_bin_sf"/>
</dbReference>
<keyword evidence="10" id="KW-0175">Coiled coil</keyword>
<sequence>MENEEEDASSVMAQSLGWLVVLMVVFLCNLCRLLLPSFAVLVAHLVQSASKREEMLRSQLRDMRKELLGISIMDEFARYARLERRVNQASQQLRTALQARTAQLTSIKWIVTISFYILQAVVMIILIWLYYSDPVALLPAKWLSPLEKLVAFPTGIPGGVGITCWLIVCNKITNLIFQPFS</sequence>
<dbReference type="Gene3D" id="1.10.287.660">
    <property type="entry name" value="Helix hairpin bin"/>
    <property type="match status" value="1"/>
</dbReference>
<comment type="subcellular location">
    <subcellularLocation>
        <location evidence="1">Endoplasmic reticulum membrane</location>
        <topology evidence="1">Multi-pass membrane protein</topology>
    </subcellularLocation>
</comment>
<organism evidence="12 13">
    <name type="scientific">Eptatretus burgeri</name>
    <name type="common">Inshore hagfish</name>
    <dbReference type="NCBI Taxonomy" id="7764"/>
    <lineage>
        <taxon>Eukaryota</taxon>
        <taxon>Metazoa</taxon>
        <taxon>Chordata</taxon>
        <taxon>Craniata</taxon>
        <taxon>Vertebrata</taxon>
        <taxon>Cyclostomata</taxon>
        <taxon>Myxini</taxon>
        <taxon>Myxiniformes</taxon>
        <taxon>Myxinidae</taxon>
        <taxon>Eptatretinae</taxon>
        <taxon>Eptatretus</taxon>
    </lineage>
</organism>
<dbReference type="Proteomes" id="UP000694388">
    <property type="component" value="Unplaced"/>
</dbReference>
<proteinExistence type="inferred from homology"/>
<evidence type="ECO:0000313" key="13">
    <source>
        <dbReference type="Proteomes" id="UP000694388"/>
    </source>
</evidence>
<evidence type="ECO:0000256" key="8">
    <source>
        <dbReference type="ARBA" id="ARBA00032437"/>
    </source>
</evidence>
<evidence type="ECO:0000256" key="1">
    <source>
        <dbReference type="ARBA" id="ARBA00004477"/>
    </source>
</evidence>
<dbReference type="GO" id="GO:0043495">
    <property type="term" value="F:protein-membrane adaptor activity"/>
    <property type="evidence" value="ECO:0007669"/>
    <property type="project" value="TreeGrafter"/>
</dbReference>
<dbReference type="AlphaFoldDB" id="A0A8C4N5U3"/>
<feature type="transmembrane region" description="Helical" evidence="11">
    <location>
        <begin position="109"/>
        <end position="130"/>
    </location>
</feature>
<feature type="transmembrane region" description="Helical" evidence="11">
    <location>
        <begin position="150"/>
        <end position="168"/>
    </location>
</feature>
<dbReference type="GO" id="GO:0005789">
    <property type="term" value="C:endoplasmic reticulum membrane"/>
    <property type="evidence" value="ECO:0007669"/>
    <property type="project" value="UniProtKB-SubCell"/>
</dbReference>
<evidence type="ECO:0000256" key="10">
    <source>
        <dbReference type="SAM" id="Coils"/>
    </source>
</evidence>
<evidence type="ECO:0000256" key="7">
    <source>
        <dbReference type="ARBA" id="ARBA00023136"/>
    </source>
</evidence>
<dbReference type="GO" id="GO:0043529">
    <property type="term" value="C:GET complex"/>
    <property type="evidence" value="ECO:0007669"/>
    <property type="project" value="TreeGrafter"/>
</dbReference>
<dbReference type="GeneTree" id="ENSGT00940000165905"/>
<keyword evidence="5" id="KW-0256">Endoplasmic reticulum</keyword>
<dbReference type="GO" id="GO:0071816">
    <property type="term" value="P:tail-anchored membrane protein insertion into ER membrane"/>
    <property type="evidence" value="ECO:0007669"/>
    <property type="project" value="InterPro"/>
</dbReference>
<feature type="transmembrane region" description="Helical" evidence="11">
    <location>
        <begin position="16"/>
        <end position="46"/>
    </location>
</feature>